<reference key="2">
    <citation type="submission" date="2011-05" db="EMBL/GenBank/DDBJ databases">
        <title>The Genome of Mycoplasma haemofelis Strain Ohio2, a pathogenic hemoplasma of the cat.</title>
        <authorList>
            <person name="Santos A.P."/>
            <person name="Guimaraes A.M.S."/>
            <person name="SanMiguel P.J."/>
            <person name="Martin S.W."/>
            <person name="Messick J.B."/>
        </authorList>
    </citation>
    <scope>NUCLEOTIDE SEQUENCE</scope>
    <source>
        <strain>Ohio2</strain>
    </source>
</reference>
<dbReference type="EMBL" id="CP002808">
    <property type="protein sequence ID" value="AEG73687.1"/>
    <property type="molecule type" value="Genomic_DNA"/>
</dbReference>
<protein>
    <submittedName>
        <fullName evidence="1">Uncharacterized protein</fullName>
    </submittedName>
</protein>
<organism evidence="1 2">
    <name type="scientific">Mycoplasma haemofelis (strain Ohio2)</name>
    <dbReference type="NCBI Taxonomy" id="859194"/>
    <lineage>
        <taxon>Bacteria</taxon>
        <taxon>Bacillati</taxon>
        <taxon>Mycoplasmatota</taxon>
        <taxon>Mollicutes</taxon>
        <taxon>Mycoplasmataceae</taxon>
        <taxon>Mycoplasma</taxon>
    </lineage>
</organism>
<accession>F6FGX8</accession>
<dbReference type="KEGG" id="mhf:MHF_1453"/>
<dbReference type="HOGENOM" id="CLU_098620_4_1_14"/>
<dbReference type="Proteomes" id="UP000007952">
    <property type="component" value="Chromosome"/>
</dbReference>
<dbReference type="AlphaFoldDB" id="F6FGX8"/>
<sequence>MSTLLKVALPATAIGGAGSSYLIYDYVSNRREILRDVLIREYSGKKYKVSPFTDGEWEEVKKVYKKSQSKVEGVGENELPSWCEGKLSLFNDSKDVYENAKKWCVIKTSSVLEELGGKAISVDASVSNVDSEWLPAWKRYNDGKSSNSGLQINDEEFKKANDESKGKDAMKKWCGDVYKKFMYQEDAESALALASKWCVKPVS</sequence>
<reference evidence="1 2" key="1">
    <citation type="journal article" date="2011" name="J. Bacteriol.">
        <title>Complete genome sequences of two hemotropic Mycoplasmas, Mycoplasma haemofelis strain Ohio2 and Mycoplasma suis strain Illinois.</title>
        <authorList>
            <person name="Messick J.B."/>
            <person name="Santos A.P."/>
            <person name="Guimaraes A.M."/>
        </authorList>
    </citation>
    <scope>NUCLEOTIDE SEQUENCE [LARGE SCALE GENOMIC DNA]</scope>
    <source>
        <strain evidence="1 2">Ohio2</strain>
    </source>
</reference>
<dbReference type="BioCyc" id="MHAE859194:G1GR7-1448-MONOMER"/>
<gene>
    <name evidence="1" type="ordered locus">MHF_1453</name>
</gene>
<evidence type="ECO:0000313" key="2">
    <source>
        <dbReference type="Proteomes" id="UP000007952"/>
    </source>
</evidence>
<proteinExistence type="predicted"/>
<name>F6FGX8_MYCHI</name>
<evidence type="ECO:0000313" key="1">
    <source>
        <dbReference type="EMBL" id="AEG73687.1"/>
    </source>
</evidence>
<dbReference type="STRING" id="859194.MHF_1453"/>